<evidence type="ECO:0000256" key="1">
    <source>
        <dbReference type="ARBA" id="ARBA00022516"/>
    </source>
</evidence>
<organism evidence="6 7">
    <name type="scientific">candidate division TA06 bacterium DG_78</name>
    <dbReference type="NCBI Taxonomy" id="1703772"/>
    <lineage>
        <taxon>Bacteria</taxon>
        <taxon>Bacteria division TA06</taxon>
    </lineage>
</organism>
<dbReference type="PANTHER" id="PTHR43378:SF2">
    <property type="entry name" value="UDP-3-O-ACYLGLUCOSAMINE N-ACYLTRANSFERASE 1, MITOCHONDRIAL-RELATED"/>
    <property type="match status" value="1"/>
</dbReference>
<dbReference type="GO" id="GO:0016020">
    <property type="term" value="C:membrane"/>
    <property type="evidence" value="ECO:0007669"/>
    <property type="project" value="GOC"/>
</dbReference>
<keyword evidence="5" id="KW-0012">Acyltransferase</keyword>
<dbReference type="NCBIfam" id="NF002060">
    <property type="entry name" value="PRK00892.1"/>
    <property type="match status" value="1"/>
</dbReference>
<dbReference type="AlphaFoldDB" id="A0A0S7YHQ1"/>
<name>A0A0S7YHQ1_UNCT6</name>
<dbReference type="Proteomes" id="UP000051012">
    <property type="component" value="Unassembled WGS sequence"/>
</dbReference>
<dbReference type="PANTHER" id="PTHR43378">
    <property type="entry name" value="UDP-3-O-ACYLGLUCOSAMINE N-ACYLTRANSFERASE"/>
    <property type="match status" value="1"/>
</dbReference>
<dbReference type="Gene3D" id="3.40.1390.10">
    <property type="entry name" value="MurE/MurF, N-terminal domain"/>
    <property type="match status" value="1"/>
</dbReference>
<reference evidence="6 7" key="1">
    <citation type="journal article" date="2015" name="Microbiome">
        <title>Genomic resolution of linkages in carbon, nitrogen, and sulfur cycling among widespread estuary sediment bacteria.</title>
        <authorList>
            <person name="Baker B.J."/>
            <person name="Lazar C.S."/>
            <person name="Teske A.P."/>
            <person name="Dick G.J."/>
        </authorList>
    </citation>
    <scope>NUCLEOTIDE SEQUENCE [LARGE SCALE GENOMIC DNA]</scope>
    <source>
        <strain evidence="6">DG_78</strain>
    </source>
</reference>
<dbReference type="EMBL" id="LJNI01000011">
    <property type="protein sequence ID" value="KPJ74212.1"/>
    <property type="molecule type" value="Genomic_DNA"/>
</dbReference>
<comment type="caution">
    <text evidence="6">The sequence shown here is derived from an EMBL/GenBank/DDBJ whole genome shotgun (WGS) entry which is preliminary data.</text>
</comment>
<dbReference type="Pfam" id="PF00132">
    <property type="entry name" value="Hexapep"/>
    <property type="match status" value="3"/>
</dbReference>
<evidence type="ECO:0000313" key="6">
    <source>
        <dbReference type="EMBL" id="KPJ74212.1"/>
    </source>
</evidence>
<keyword evidence="3" id="KW-0808">Transferase</keyword>
<evidence type="ECO:0000256" key="2">
    <source>
        <dbReference type="ARBA" id="ARBA00022556"/>
    </source>
</evidence>
<dbReference type="SUPFAM" id="SSF51161">
    <property type="entry name" value="Trimeric LpxA-like enzymes"/>
    <property type="match status" value="1"/>
</dbReference>
<gene>
    <name evidence="6" type="ORF">AMJ52_01455</name>
</gene>
<dbReference type="NCBIfam" id="TIGR01853">
    <property type="entry name" value="lipid_A_lpxD"/>
    <property type="match status" value="1"/>
</dbReference>
<evidence type="ECO:0000256" key="5">
    <source>
        <dbReference type="ARBA" id="ARBA00023315"/>
    </source>
</evidence>
<dbReference type="GO" id="GO:0016410">
    <property type="term" value="F:N-acyltransferase activity"/>
    <property type="evidence" value="ECO:0007669"/>
    <property type="project" value="InterPro"/>
</dbReference>
<dbReference type="InterPro" id="IPR001451">
    <property type="entry name" value="Hexapep"/>
</dbReference>
<dbReference type="InterPro" id="IPR011004">
    <property type="entry name" value="Trimer_LpxA-like_sf"/>
</dbReference>
<dbReference type="Gene3D" id="2.160.10.10">
    <property type="entry name" value="Hexapeptide repeat proteins"/>
    <property type="match status" value="1"/>
</dbReference>
<accession>A0A0S7YHQ1</accession>
<proteinExistence type="predicted"/>
<dbReference type="GO" id="GO:0009245">
    <property type="term" value="P:lipid A biosynthetic process"/>
    <property type="evidence" value="ECO:0007669"/>
    <property type="project" value="UniProtKB-KW"/>
</dbReference>
<protein>
    <submittedName>
        <fullName evidence="6">Uncharacterized protein</fullName>
    </submittedName>
</protein>
<dbReference type="PATRIC" id="fig|1703772.3.peg.510"/>
<evidence type="ECO:0000256" key="4">
    <source>
        <dbReference type="ARBA" id="ARBA00023098"/>
    </source>
</evidence>
<evidence type="ECO:0000256" key="3">
    <source>
        <dbReference type="ARBA" id="ARBA00022679"/>
    </source>
</evidence>
<keyword evidence="4" id="KW-0443">Lipid metabolism</keyword>
<sequence>MKLFEVARYVHGLLYGKKSFNIANIQPPDDANKDDLTFLFDPLTETNAGAVIANKKIKGKNGIVVEDPKEAMFILLERLSTISNKRRKKEISSMAIIEDNVVVPKSCIIEPFVIIKSGAKIGNETYIGANCVIDRDTSIGKNCEIHPHTVIYKNTKIGNFVSIHSNTVIGKEGFGYIKKRGYKRFKHIGGVVIGDFVEIGSNVTIDRGTIGHTIIGRGTKIDNLVHIAHNVKIGTNCIIMGQVGIAGSTKIGDNVVLCGQVGVKDHITIGNGVTVYAKSGVFTPLKSNEVYSGTPARQHRAVLKALARLYKNL</sequence>
<dbReference type="InterPro" id="IPR007691">
    <property type="entry name" value="LpxD"/>
</dbReference>
<dbReference type="CDD" id="cd03352">
    <property type="entry name" value="LbH_LpxD"/>
    <property type="match status" value="1"/>
</dbReference>
<evidence type="ECO:0000313" key="7">
    <source>
        <dbReference type="Proteomes" id="UP000051012"/>
    </source>
</evidence>
<keyword evidence="1" id="KW-0444">Lipid biosynthesis</keyword>
<keyword evidence="2" id="KW-0441">Lipid A biosynthesis</keyword>